<keyword evidence="2" id="KW-1185">Reference proteome</keyword>
<accession>A0ACC0U6W3</accession>
<evidence type="ECO:0000313" key="2">
    <source>
        <dbReference type="Proteomes" id="UP001207468"/>
    </source>
</evidence>
<evidence type="ECO:0000313" key="1">
    <source>
        <dbReference type="EMBL" id="KAI9507141.1"/>
    </source>
</evidence>
<dbReference type="EMBL" id="JAGFNK010000139">
    <property type="protein sequence ID" value="KAI9507141.1"/>
    <property type="molecule type" value="Genomic_DNA"/>
</dbReference>
<name>A0ACC0U6W3_9AGAM</name>
<gene>
    <name evidence="1" type="ORF">F5148DRAFT_1310486</name>
</gene>
<proteinExistence type="predicted"/>
<dbReference type="Proteomes" id="UP001207468">
    <property type="component" value="Unassembled WGS sequence"/>
</dbReference>
<comment type="caution">
    <text evidence="1">The sequence shown here is derived from an EMBL/GenBank/DDBJ whole genome shotgun (WGS) entry which is preliminary data.</text>
</comment>
<organism evidence="1 2">
    <name type="scientific">Russula earlei</name>
    <dbReference type="NCBI Taxonomy" id="71964"/>
    <lineage>
        <taxon>Eukaryota</taxon>
        <taxon>Fungi</taxon>
        <taxon>Dikarya</taxon>
        <taxon>Basidiomycota</taxon>
        <taxon>Agaricomycotina</taxon>
        <taxon>Agaricomycetes</taxon>
        <taxon>Russulales</taxon>
        <taxon>Russulaceae</taxon>
        <taxon>Russula</taxon>
    </lineage>
</organism>
<sequence length="405" mass="43365">MALALPSSLVPWLPTISALLLPFLLRLLPIFREPPSRPRAPAPLRSPISALLALYALYTLHLLAFARPPNIFTALRLPLNAPQSAIRAALARSRYVGRPATATATASASTFENDGGAETLALPPALERLLSRLASSDARTMLVRFGQRAVQTCAHCATDGDYALHALPPALLSYALAAAVLGAVTIRGTARESRRGIGLMLLVVAALVEAYWAYTVPVRIPSRPKHQGDDPVMWHDTLWSLRHALFLALPLSIHLLPAPPHTPPLSATLTHLHQTADAQLARLHFLRLSTSGVQRVPELRTRAAAFWARERTLGSAVRRDADVRAAAERAGLGIAPPEGRALLGSQDHAEAQKRTATARPSQNAQDGGGDGASGEGTLHRAARNAVAALKETMLRREESPHVGAQ</sequence>
<protein>
    <submittedName>
        <fullName evidence="1">Uncharacterized protein</fullName>
    </submittedName>
</protein>
<reference evidence="1" key="1">
    <citation type="submission" date="2021-03" db="EMBL/GenBank/DDBJ databases">
        <title>Evolutionary priming and transition to the ectomycorrhizal habit in an iconic lineage of mushroom-forming fungi: is preadaptation a requirement?</title>
        <authorList>
            <consortium name="DOE Joint Genome Institute"/>
            <person name="Looney B.P."/>
            <person name="Miyauchi S."/>
            <person name="Morin E."/>
            <person name="Drula E."/>
            <person name="Courty P.E."/>
            <person name="Chicoki N."/>
            <person name="Fauchery L."/>
            <person name="Kohler A."/>
            <person name="Kuo A."/>
            <person name="LaButti K."/>
            <person name="Pangilinan J."/>
            <person name="Lipzen A."/>
            <person name="Riley R."/>
            <person name="Andreopoulos W."/>
            <person name="He G."/>
            <person name="Johnson J."/>
            <person name="Barry K.W."/>
            <person name="Grigoriev I.V."/>
            <person name="Nagy L."/>
            <person name="Hibbett D."/>
            <person name="Henrissat B."/>
            <person name="Matheny P.B."/>
            <person name="Labbe J."/>
            <person name="Martin A.F."/>
        </authorList>
    </citation>
    <scope>NUCLEOTIDE SEQUENCE</scope>
    <source>
        <strain evidence="1">BPL698</strain>
    </source>
</reference>